<keyword evidence="1" id="KW-0812">Transmembrane</keyword>
<dbReference type="Pfam" id="PF00689">
    <property type="entry name" value="Cation_ATPase_C"/>
    <property type="match status" value="1"/>
</dbReference>
<sequence length="177" mass="19940">MFEGIWERSKTCLIIIGVCLTFQIVAVETFGDFMDVKRLPLKQWIVSIILAALTLAVGAASRFIKVQEPVFPKVFSEDNCDEDAKGYLLKLTEDVERTAAERALESGESPLEVASHARVLGLWRRAQAHHVDARRVVTAFRRARRDGDMQSPVGRQVYSKMRENYGHVVQDTSVHPA</sequence>
<dbReference type="VEuPathDB" id="TriTrypDB:ADEAN_000964000"/>
<gene>
    <name evidence="3" type="ORF">ADEAN_000964000</name>
</gene>
<reference evidence="3 4" key="1">
    <citation type="submission" date="2020-08" db="EMBL/GenBank/DDBJ databases">
        <authorList>
            <person name="Newling K."/>
            <person name="Davey J."/>
            <person name="Forrester S."/>
        </authorList>
    </citation>
    <scope>NUCLEOTIDE SEQUENCE [LARGE SCALE GENOMIC DNA]</scope>
    <source>
        <strain evidence="4">Crithidia deanei Carvalho (ATCC PRA-265)</strain>
    </source>
</reference>
<dbReference type="SUPFAM" id="SSF81665">
    <property type="entry name" value="Calcium ATPase, transmembrane domain M"/>
    <property type="match status" value="1"/>
</dbReference>
<keyword evidence="4" id="KW-1185">Reference proteome</keyword>
<dbReference type="EMBL" id="LR877168">
    <property type="protein sequence ID" value="CAD2222101.1"/>
    <property type="molecule type" value="Genomic_DNA"/>
</dbReference>
<keyword evidence="1" id="KW-1133">Transmembrane helix</keyword>
<evidence type="ECO:0000313" key="3">
    <source>
        <dbReference type="EMBL" id="CAD2222101.1"/>
    </source>
</evidence>
<organism evidence="3 4">
    <name type="scientific">Angomonas deanei</name>
    <dbReference type="NCBI Taxonomy" id="59799"/>
    <lineage>
        <taxon>Eukaryota</taxon>
        <taxon>Discoba</taxon>
        <taxon>Euglenozoa</taxon>
        <taxon>Kinetoplastea</taxon>
        <taxon>Metakinetoplastina</taxon>
        <taxon>Trypanosomatida</taxon>
        <taxon>Trypanosomatidae</taxon>
        <taxon>Strigomonadinae</taxon>
        <taxon>Angomonas</taxon>
    </lineage>
</organism>
<dbReference type="Gene3D" id="1.20.1110.10">
    <property type="entry name" value="Calcium-transporting ATPase, transmembrane domain"/>
    <property type="match status" value="1"/>
</dbReference>
<evidence type="ECO:0000313" key="4">
    <source>
        <dbReference type="Proteomes" id="UP000515908"/>
    </source>
</evidence>
<feature type="domain" description="Cation-transporting P-type ATPase C-terminal" evidence="2">
    <location>
        <begin position="8"/>
        <end position="63"/>
    </location>
</feature>
<evidence type="ECO:0000256" key="1">
    <source>
        <dbReference type="SAM" id="Phobius"/>
    </source>
</evidence>
<dbReference type="InterPro" id="IPR023298">
    <property type="entry name" value="ATPase_P-typ_TM_dom_sf"/>
</dbReference>
<name>A0A7G2CSV0_9TRYP</name>
<accession>A0A7G2CSV0</accession>
<feature type="transmembrane region" description="Helical" evidence="1">
    <location>
        <begin position="43"/>
        <end position="64"/>
    </location>
</feature>
<keyword evidence="1" id="KW-0472">Membrane</keyword>
<dbReference type="Proteomes" id="UP000515908">
    <property type="component" value="Chromosome 24"/>
</dbReference>
<protein>
    <submittedName>
        <fullName evidence="3">Cation transporting ATPase, C-terminus, putative</fullName>
    </submittedName>
</protein>
<proteinExistence type="predicted"/>
<dbReference type="AlphaFoldDB" id="A0A7G2CSV0"/>
<feature type="transmembrane region" description="Helical" evidence="1">
    <location>
        <begin position="12"/>
        <end position="31"/>
    </location>
</feature>
<dbReference type="InterPro" id="IPR006068">
    <property type="entry name" value="ATPase_P-typ_cation-transptr_C"/>
</dbReference>
<evidence type="ECO:0000259" key="2">
    <source>
        <dbReference type="Pfam" id="PF00689"/>
    </source>
</evidence>